<comment type="caution">
    <text evidence="2">The sequence shown here is derived from an EMBL/GenBank/DDBJ whole genome shotgun (WGS) entry which is preliminary data.</text>
</comment>
<dbReference type="PANTHER" id="PTHR33641:SF15">
    <property type="entry name" value="AVR9_CF-9 RAPIDLY ELICITED PROTEIN"/>
    <property type="match status" value="1"/>
</dbReference>
<name>A0A7J6FVL8_CANSA</name>
<dbReference type="PANTHER" id="PTHR33641">
    <property type="entry name" value="OS06G0133500 PROTEIN"/>
    <property type="match status" value="1"/>
</dbReference>
<evidence type="ECO:0000313" key="2">
    <source>
        <dbReference type="EMBL" id="KAF4374677.1"/>
    </source>
</evidence>
<feature type="compositionally biased region" description="Polar residues" evidence="1">
    <location>
        <begin position="48"/>
        <end position="64"/>
    </location>
</feature>
<accession>A0A7J6FVL8</accession>
<evidence type="ECO:0000256" key="1">
    <source>
        <dbReference type="SAM" id="MobiDB-lite"/>
    </source>
</evidence>
<organism evidence="2 3">
    <name type="scientific">Cannabis sativa</name>
    <name type="common">Hemp</name>
    <name type="synonym">Marijuana</name>
    <dbReference type="NCBI Taxonomy" id="3483"/>
    <lineage>
        <taxon>Eukaryota</taxon>
        <taxon>Viridiplantae</taxon>
        <taxon>Streptophyta</taxon>
        <taxon>Embryophyta</taxon>
        <taxon>Tracheophyta</taxon>
        <taxon>Spermatophyta</taxon>
        <taxon>Magnoliopsida</taxon>
        <taxon>eudicotyledons</taxon>
        <taxon>Gunneridae</taxon>
        <taxon>Pentapetalae</taxon>
        <taxon>rosids</taxon>
        <taxon>fabids</taxon>
        <taxon>Rosales</taxon>
        <taxon>Cannabaceae</taxon>
        <taxon>Cannabis</taxon>
    </lineage>
</organism>
<proteinExistence type="predicted"/>
<evidence type="ECO:0000313" key="3">
    <source>
        <dbReference type="Proteomes" id="UP000525078"/>
    </source>
</evidence>
<dbReference type="Proteomes" id="UP000525078">
    <property type="component" value="Unassembled WGS sequence"/>
</dbReference>
<protein>
    <submittedName>
        <fullName evidence="2">Uncharacterized protein</fullName>
    </submittedName>
</protein>
<feature type="region of interest" description="Disordered" evidence="1">
    <location>
        <begin position="27"/>
        <end position="65"/>
    </location>
</feature>
<reference evidence="2 3" key="1">
    <citation type="journal article" date="2020" name="bioRxiv">
        <title>Sequence and annotation of 42 cannabis genomes reveals extensive copy number variation in cannabinoid synthesis and pathogen resistance genes.</title>
        <authorList>
            <person name="Mckernan K.J."/>
            <person name="Helbert Y."/>
            <person name="Kane L.T."/>
            <person name="Ebling H."/>
            <person name="Zhang L."/>
            <person name="Liu B."/>
            <person name="Eaton Z."/>
            <person name="Mclaughlin S."/>
            <person name="Kingan S."/>
            <person name="Baybayan P."/>
            <person name="Concepcion G."/>
            <person name="Jordan M."/>
            <person name="Riva A."/>
            <person name="Barbazuk W."/>
            <person name="Harkins T."/>
        </authorList>
    </citation>
    <scope>NUCLEOTIDE SEQUENCE [LARGE SCALE GENOMIC DNA]</scope>
    <source>
        <strain evidence="3">cv. Jamaican Lion 4</strain>
        <tissue evidence="2">Leaf</tissue>
    </source>
</reference>
<dbReference type="AlphaFoldDB" id="A0A7J6FVL8"/>
<dbReference type="EMBL" id="JAATIP010000094">
    <property type="protein sequence ID" value="KAF4374677.1"/>
    <property type="molecule type" value="Genomic_DNA"/>
</dbReference>
<sequence length="84" mass="9294">MNSLFSSFDIFSAEMLLGKNVMSFYASPSSSANNCKSIKQQEDHKNRGSQPQEAQQKKIGSSSPAPRLALEFDGLNCFETFVCH</sequence>
<feature type="compositionally biased region" description="Polar residues" evidence="1">
    <location>
        <begin position="27"/>
        <end position="38"/>
    </location>
</feature>
<gene>
    <name evidence="2" type="ORF">F8388_020198</name>
</gene>